<sequence>MERKCMERHQILCQHQTRPCQKDQQPGPQVLNLRLKTGTPLEKTVATLS</sequence>
<dbReference type="AlphaFoldDB" id="A0A2P2NP94"/>
<name>A0A2P2NP94_RHIMU</name>
<reference evidence="1" key="1">
    <citation type="submission" date="2018-02" db="EMBL/GenBank/DDBJ databases">
        <title>Rhizophora mucronata_Transcriptome.</title>
        <authorList>
            <person name="Meera S.P."/>
            <person name="Sreeshan A."/>
            <person name="Augustine A."/>
        </authorList>
    </citation>
    <scope>NUCLEOTIDE SEQUENCE</scope>
    <source>
        <tissue evidence="1">Leaf</tissue>
    </source>
</reference>
<accession>A0A2P2NP94</accession>
<dbReference type="EMBL" id="GGEC01063740">
    <property type="protein sequence ID" value="MBX44224.1"/>
    <property type="molecule type" value="Transcribed_RNA"/>
</dbReference>
<proteinExistence type="predicted"/>
<protein>
    <submittedName>
        <fullName evidence="1">Uncharacterized protein</fullName>
    </submittedName>
</protein>
<organism evidence="1">
    <name type="scientific">Rhizophora mucronata</name>
    <name type="common">Asiatic mangrove</name>
    <dbReference type="NCBI Taxonomy" id="61149"/>
    <lineage>
        <taxon>Eukaryota</taxon>
        <taxon>Viridiplantae</taxon>
        <taxon>Streptophyta</taxon>
        <taxon>Embryophyta</taxon>
        <taxon>Tracheophyta</taxon>
        <taxon>Spermatophyta</taxon>
        <taxon>Magnoliopsida</taxon>
        <taxon>eudicotyledons</taxon>
        <taxon>Gunneridae</taxon>
        <taxon>Pentapetalae</taxon>
        <taxon>rosids</taxon>
        <taxon>fabids</taxon>
        <taxon>Malpighiales</taxon>
        <taxon>Rhizophoraceae</taxon>
        <taxon>Rhizophora</taxon>
    </lineage>
</organism>
<evidence type="ECO:0000313" key="1">
    <source>
        <dbReference type="EMBL" id="MBX44224.1"/>
    </source>
</evidence>